<dbReference type="AlphaFoldDB" id="A0A5B7FIY0"/>
<name>A0A5B7FIY0_PORTR</name>
<keyword evidence="2" id="KW-1185">Reference proteome</keyword>
<dbReference type="Proteomes" id="UP000324222">
    <property type="component" value="Unassembled WGS sequence"/>
</dbReference>
<sequence length="115" mass="12692">MRKKHPQHRKEKRIVHHICHIHYLLPSPGCCPFPHAALATAAQCRVRHGTLMSGNEATTAREEGPPAAVVPRVVEDNICNLPPIPPSSSLVLFLPYLHHPTFLGVASTRPLPPVR</sequence>
<accession>A0A5B7FIY0</accession>
<evidence type="ECO:0000313" key="2">
    <source>
        <dbReference type="Proteomes" id="UP000324222"/>
    </source>
</evidence>
<comment type="caution">
    <text evidence="1">The sequence shown here is derived from an EMBL/GenBank/DDBJ whole genome shotgun (WGS) entry which is preliminary data.</text>
</comment>
<reference evidence="1 2" key="1">
    <citation type="submission" date="2019-05" db="EMBL/GenBank/DDBJ databases">
        <title>Another draft genome of Portunus trituberculatus and its Hox gene families provides insights of decapod evolution.</title>
        <authorList>
            <person name="Jeong J.-H."/>
            <person name="Song I."/>
            <person name="Kim S."/>
            <person name="Choi T."/>
            <person name="Kim D."/>
            <person name="Ryu S."/>
            <person name="Kim W."/>
        </authorList>
    </citation>
    <scope>NUCLEOTIDE SEQUENCE [LARGE SCALE GENOMIC DNA]</scope>
    <source>
        <tissue evidence="1">Muscle</tissue>
    </source>
</reference>
<proteinExistence type="predicted"/>
<evidence type="ECO:0000313" key="1">
    <source>
        <dbReference type="EMBL" id="MPC45477.1"/>
    </source>
</evidence>
<gene>
    <name evidence="1" type="ORF">E2C01_039176</name>
</gene>
<protein>
    <submittedName>
        <fullName evidence="1">Uncharacterized protein</fullName>
    </submittedName>
</protein>
<dbReference type="EMBL" id="VSRR010006748">
    <property type="protein sequence ID" value="MPC45477.1"/>
    <property type="molecule type" value="Genomic_DNA"/>
</dbReference>
<organism evidence="1 2">
    <name type="scientific">Portunus trituberculatus</name>
    <name type="common">Swimming crab</name>
    <name type="synonym">Neptunus trituberculatus</name>
    <dbReference type="NCBI Taxonomy" id="210409"/>
    <lineage>
        <taxon>Eukaryota</taxon>
        <taxon>Metazoa</taxon>
        <taxon>Ecdysozoa</taxon>
        <taxon>Arthropoda</taxon>
        <taxon>Crustacea</taxon>
        <taxon>Multicrustacea</taxon>
        <taxon>Malacostraca</taxon>
        <taxon>Eumalacostraca</taxon>
        <taxon>Eucarida</taxon>
        <taxon>Decapoda</taxon>
        <taxon>Pleocyemata</taxon>
        <taxon>Brachyura</taxon>
        <taxon>Eubrachyura</taxon>
        <taxon>Portunoidea</taxon>
        <taxon>Portunidae</taxon>
        <taxon>Portuninae</taxon>
        <taxon>Portunus</taxon>
    </lineage>
</organism>